<proteinExistence type="predicted"/>
<dbReference type="InterPro" id="IPR006439">
    <property type="entry name" value="HAD-SF_hydro_IA"/>
</dbReference>
<dbReference type="InterPro" id="IPR036412">
    <property type="entry name" value="HAD-like_sf"/>
</dbReference>
<name>A0A6N2UAH3_9FIRM</name>
<dbReference type="Gene3D" id="1.10.150.240">
    <property type="entry name" value="Putative phosphatase, domain 2"/>
    <property type="match status" value="1"/>
</dbReference>
<accession>A0A6N2UAH3</accession>
<gene>
    <name evidence="1" type="primary">gph_2</name>
    <name evidence="1" type="ORF">CNLFYP112_01998</name>
</gene>
<dbReference type="Gene3D" id="3.40.50.1000">
    <property type="entry name" value="HAD superfamily/HAD-like"/>
    <property type="match status" value="1"/>
</dbReference>
<dbReference type="NCBIfam" id="TIGR01549">
    <property type="entry name" value="HAD-SF-IA-v1"/>
    <property type="match status" value="1"/>
</dbReference>
<organism evidence="1">
    <name type="scientific">[Clostridium] nexile</name>
    <dbReference type="NCBI Taxonomy" id="29361"/>
    <lineage>
        <taxon>Bacteria</taxon>
        <taxon>Bacillati</taxon>
        <taxon>Bacillota</taxon>
        <taxon>Clostridia</taxon>
        <taxon>Lachnospirales</taxon>
        <taxon>Lachnospiraceae</taxon>
        <taxon>Tyzzerella</taxon>
    </lineage>
</organism>
<protein>
    <submittedName>
        <fullName evidence="1">Phosphoglycolate phosphatase</fullName>
        <ecNumber evidence="1">3.1.3.18</ecNumber>
    </submittedName>
</protein>
<dbReference type="AlphaFoldDB" id="A0A6N2UAH3"/>
<keyword evidence="1" id="KW-0378">Hydrolase</keyword>
<dbReference type="GO" id="GO:0008967">
    <property type="term" value="F:phosphoglycolate phosphatase activity"/>
    <property type="evidence" value="ECO:0007669"/>
    <property type="project" value="UniProtKB-EC"/>
</dbReference>
<dbReference type="InterPro" id="IPR023214">
    <property type="entry name" value="HAD_sf"/>
</dbReference>
<dbReference type="GO" id="GO:0006281">
    <property type="term" value="P:DNA repair"/>
    <property type="evidence" value="ECO:0007669"/>
    <property type="project" value="TreeGrafter"/>
</dbReference>
<dbReference type="SFLD" id="SFLDS00003">
    <property type="entry name" value="Haloacid_Dehalogenase"/>
    <property type="match status" value="1"/>
</dbReference>
<dbReference type="InterPro" id="IPR041492">
    <property type="entry name" value="HAD_2"/>
</dbReference>
<sequence>MNIENIIFDVDGTLWDSTGEVAKAWNLAVKELGIECEEITSDTLKREFGKPMNVIADHLFPSASAGEKERALELCCMYEHEVLERCEENLLYPGVKETIQELAKTHKVCVVSNCQSGYIELFLKKNQLEQYVLDTECYGDTKKSKGENIRLVIERNHLQNCVYVGDTEGDCEAAKAAGIPFIFAAYGFGNVETFDKEIRDVRELLEIL</sequence>
<dbReference type="PANTHER" id="PTHR43434:SF1">
    <property type="entry name" value="PHOSPHOGLYCOLATE PHOSPHATASE"/>
    <property type="match status" value="1"/>
</dbReference>
<evidence type="ECO:0000313" key="1">
    <source>
        <dbReference type="EMBL" id="VYT14790.1"/>
    </source>
</evidence>
<reference evidence="1" key="1">
    <citation type="submission" date="2019-11" db="EMBL/GenBank/DDBJ databases">
        <authorList>
            <person name="Feng L."/>
        </authorList>
    </citation>
    <scope>NUCLEOTIDE SEQUENCE</scope>
    <source>
        <strain evidence="1">CnexileLFYP112</strain>
    </source>
</reference>
<dbReference type="InterPro" id="IPR023198">
    <property type="entry name" value="PGP-like_dom2"/>
</dbReference>
<dbReference type="Pfam" id="PF13419">
    <property type="entry name" value="HAD_2"/>
    <property type="match status" value="1"/>
</dbReference>
<dbReference type="EMBL" id="CACRTG010000015">
    <property type="protein sequence ID" value="VYT14790.1"/>
    <property type="molecule type" value="Genomic_DNA"/>
</dbReference>
<dbReference type="PANTHER" id="PTHR43434">
    <property type="entry name" value="PHOSPHOGLYCOLATE PHOSPHATASE"/>
    <property type="match status" value="1"/>
</dbReference>
<dbReference type="SFLD" id="SFLDG01129">
    <property type="entry name" value="C1.5:_HAD__Beta-PGM__Phosphata"/>
    <property type="match status" value="1"/>
</dbReference>
<dbReference type="InterPro" id="IPR050155">
    <property type="entry name" value="HAD-like_hydrolase_sf"/>
</dbReference>
<dbReference type="EC" id="3.1.3.18" evidence="1"/>
<dbReference type="SUPFAM" id="SSF56784">
    <property type="entry name" value="HAD-like"/>
    <property type="match status" value="1"/>
</dbReference>